<gene>
    <name evidence="3" type="primary">Gas2_2</name>
    <name evidence="3" type="ORF">AVEN_154658_1</name>
</gene>
<dbReference type="InterPro" id="IPR036872">
    <property type="entry name" value="CH_dom_sf"/>
</dbReference>
<accession>A0A4Y2JRI1</accession>
<dbReference type="GO" id="GO:0071897">
    <property type="term" value="P:DNA biosynthetic process"/>
    <property type="evidence" value="ECO:0007669"/>
    <property type="project" value="UniProtKB-ARBA"/>
</dbReference>
<feature type="compositionally biased region" description="Low complexity" evidence="1">
    <location>
        <begin position="267"/>
        <end position="279"/>
    </location>
</feature>
<dbReference type="InterPro" id="IPR043502">
    <property type="entry name" value="DNA/RNA_pol_sf"/>
</dbReference>
<dbReference type="AlphaFoldDB" id="A0A4Y2JRI1"/>
<evidence type="ECO:0000256" key="1">
    <source>
        <dbReference type="SAM" id="MobiDB-lite"/>
    </source>
</evidence>
<evidence type="ECO:0000259" key="2">
    <source>
        <dbReference type="PROSITE" id="PS50021"/>
    </source>
</evidence>
<organism evidence="3 4">
    <name type="scientific">Araneus ventricosus</name>
    <name type="common">Orbweaver spider</name>
    <name type="synonym">Epeira ventricosa</name>
    <dbReference type="NCBI Taxonomy" id="182803"/>
    <lineage>
        <taxon>Eukaryota</taxon>
        <taxon>Metazoa</taxon>
        <taxon>Ecdysozoa</taxon>
        <taxon>Arthropoda</taxon>
        <taxon>Chelicerata</taxon>
        <taxon>Arachnida</taxon>
        <taxon>Araneae</taxon>
        <taxon>Araneomorphae</taxon>
        <taxon>Entelegynae</taxon>
        <taxon>Araneoidea</taxon>
        <taxon>Araneidae</taxon>
        <taxon>Araneus</taxon>
    </lineage>
</organism>
<dbReference type="PROSITE" id="PS50021">
    <property type="entry name" value="CH"/>
    <property type="match status" value="1"/>
</dbReference>
<dbReference type="EMBL" id="BGPR01003731">
    <property type="protein sequence ID" value="GBM91756.1"/>
    <property type="molecule type" value="Genomic_DNA"/>
</dbReference>
<feature type="compositionally biased region" description="Basic and acidic residues" evidence="1">
    <location>
        <begin position="230"/>
        <end position="241"/>
    </location>
</feature>
<keyword evidence="4" id="KW-1185">Reference proteome</keyword>
<dbReference type="SUPFAM" id="SSF56672">
    <property type="entry name" value="DNA/RNA polymerases"/>
    <property type="match status" value="1"/>
</dbReference>
<dbReference type="InterPro" id="IPR001715">
    <property type="entry name" value="CH_dom"/>
</dbReference>
<evidence type="ECO:0000313" key="3">
    <source>
        <dbReference type="EMBL" id="GBM91756.1"/>
    </source>
</evidence>
<feature type="region of interest" description="Disordered" evidence="1">
    <location>
        <begin position="230"/>
        <end position="279"/>
    </location>
</feature>
<feature type="domain" description="Calponin-homology (CH)" evidence="2">
    <location>
        <begin position="12"/>
        <end position="134"/>
    </location>
</feature>
<proteinExistence type="predicted"/>
<dbReference type="Proteomes" id="UP000499080">
    <property type="component" value="Unassembled WGS sequence"/>
</dbReference>
<dbReference type="SUPFAM" id="SSF47576">
    <property type="entry name" value="Calponin-homology domain, CH-domain"/>
    <property type="match status" value="1"/>
</dbReference>
<evidence type="ECO:0000313" key="4">
    <source>
        <dbReference type="Proteomes" id="UP000499080"/>
    </source>
</evidence>
<feature type="compositionally biased region" description="Low complexity" evidence="1">
    <location>
        <begin position="185"/>
        <end position="209"/>
    </location>
</feature>
<dbReference type="CDD" id="cd21204">
    <property type="entry name" value="CH_GAS2-like"/>
    <property type="match status" value="1"/>
</dbReference>
<sequence>MIIYGKEKEILKAQKRSLAAWINNTLGATLVDADNLIPKLSTGVILCKLAKCIQKKADEVRGCYGSKGERILQLKYWESAKRETFFARDNAEMFIRWCKSFGVRDAVLFESDGLVLQSQPRTVILCLLELSRLASKYGILLPPPIQVPETATLALEEEDISECSGDEFFYATTIPSPTKFQRWDSGCSSGPRSPSPNSIYSKNSSPNSSLKRSGIPLRKKDKNVVVVVRSRSENHLQDESNQKMSSPRISSPPMRRSLASVRSDTISSRMRSNSNLYRSSSSIASTKSLVEKPENLPSDYVPIVLQRRRSTLDRRTQTPYGTPYRSALKAYKPPSEIFQILENSGKGTPTEFGLKILQKLHPKIAPRAAQIQPHQTLLEEEKLSQQEIDDIVKKIPNGKAPGYDGIDNIIVKVIFNSFPSLLLDFFNKCLELICFPDPLKIGLVILFHKTGKEEQNIKSYRPISLLPTLGKLLEKLLLQRLNFQLKTKKLQHPPQYGFREGKSADDALLHVTPLLEQARRQENTLC</sequence>
<dbReference type="GO" id="GO:0005884">
    <property type="term" value="C:actin filament"/>
    <property type="evidence" value="ECO:0007669"/>
    <property type="project" value="TreeGrafter"/>
</dbReference>
<dbReference type="GO" id="GO:0051764">
    <property type="term" value="P:actin crosslink formation"/>
    <property type="evidence" value="ECO:0007669"/>
    <property type="project" value="TreeGrafter"/>
</dbReference>
<protein>
    <submittedName>
        <fullName evidence="3">Growth arrest-specific protein 2</fullName>
    </submittedName>
</protein>
<feature type="region of interest" description="Disordered" evidence="1">
    <location>
        <begin position="181"/>
        <end position="216"/>
    </location>
</feature>
<dbReference type="OrthoDB" id="2250192at2759"/>
<dbReference type="Gene3D" id="1.10.418.10">
    <property type="entry name" value="Calponin-like domain"/>
    <property type="match status" value="1"/>
</dbReference>
<reference evidence="3 4" key="1">
    <citation type="journal article" date="2019" name="Sci. Rep.">
        <title>Orb-weaving spider Araneus ventricosus genome elucidates the spidroin gene catalogue.</title>
        <authorList>
            <person name="Kono N."/>
            <person name="Nakamura H."/>
            <person name="Ohtoshi R."/>
            <person name="Moran D.A.P."/>
            <person name="Shinohara A."/>
            <person name="Yoshida Y."/>
            <person name="Fujiwara M."/>
            <person name="Mori M."/>
            <person name="Tomita M."/>
            <person name="Arakawa K."/>
        </authorList>
    </citation>
    <scope>NUCLEOTIDE SEQUENCE [LARGE SCALE GENOMIC DNA]</scope>
</reference>
<dbReference type="Pfam" id="PF00307">
    <property type="entry name" value="CH"/>
    <property type="match status" value="1"/>
</dbReference>
<dbReference type="PANTHER" id="PTHR46756:SF13">
    <property type="entry name" value="GROWTH ARREST-SPECIFIC PROTEIN 2"/>
    <property type="match status" value="1"/>
</dbReference>
<dbReference type="GO" id="GO:0008093">
    <property type="term" value="F:cytoskeletal anchor activity"/>
    <property type="evidence" value="ECO:0007669"/>
    <property type="project" value="TreeGrafter"/>
</dbReference>
<dbReference type="SMART" id="SM00033">
    <property type="entry name" value="CH"/>
    <property type="match status" value="1"/>
</dbReference>
<dbReference type="PANTHER" id="PTHR46756">
    <property type="entry name" value="TRANSGELIN"/>
    <property type="match status" value="1"/>
</dbReference>
<dbReference type="GO" id="GO:0051015">
    <property type="term" value="F:actin filament binding"/>
    <property type="evidence" value="ECO:0007669"/>
    <property type="project" value="TreeGrafter"/>
</dbReference>
<feature type="compositionally biased region" description="Low complexity" evidence="1">
    <location>
        <begin position="244"/>
        <end position="257"/>
    </location>
</feature>
<name>A0A4Y2JRI1_ARAVE</name>
<comment type="caution">
    <text evidence="3">The sequence shown here is derived from an EMBL/GenBank/DDBJ whole genome shotgun (WGS) entry which is preliminary data.</text>
</comment>